<gene>
    <name evidence="1" type="ORF">SPELUC_LOCUS10933</name>
</gene>
<comment type="caution">
    <text evidence="1">The sequence shown here is derived from an EMBL/GenBank/DDBJ whole genome shotgun (WGS) entry which is preliminary data.</text>
</comment>
<accession>A0ACA9P6C9</accession>
<protein>
    <submittedName>
        <fullName evidence="1">17529_t:CDS:1</fullName>
    </submittedName>
</protein>
<reference evidence="1" key="1">
    <citation type="submission" date="2021-06" db="EMBL/GenBank/DDBJ databases">
        <authorList>
            <person name="Kallberg Y."/>
            <person name="Tangrot J."/>
            <person name="Rosling A."/>
        </authorList>
    </citation>
    <scope>NUCLEOTIDE SEQUENCE</scope>
    <source>
        <strain evidence="1">28 12/20/2015</strain>
    </source>
</reference>
<evidence type="ECO:0000313" key="1">
    <source>
        <dbReference type="EMBL" id="CAG8694441.1"/>
    </source>
</evidence>
<name>A0ACA9P6C9_9GLOM</name>
<keyword evidence="2" id="KW-1185">Reference proteome</keyword>
<dbReference type="Proteomes" id="UP000789366">
    <property type="component" value="Unassembled WGS sequence"/>
</dbReference>
<evidence type="ECO:0000313" key="2">
    <source>
        <dbReference type="Proteomes" id="UP000789366"/>
    </source>
</evidence>
<sequence>SFEKDKQKDISFINIFDDLIIFSSVVTYPLINGLQWFSYYTENNKHKFVTTLYVIIPVWIIYYVLWLAVINVEIKTINDDIDILLKDQKSQIIENYEDKVEGDEADDYKDKSIKINDKKNVKDYSLKAQNSEAVKIQSSEMKKNNEIKARDKKLIIIDLAIVRNKIIMAFVSLQDFYKKINLGNKPNKDLKTEQIMINIEKNSTKTKIEIKEEILNLLEDFEDFGDHEDDEQVKEISV</sequence>
<feature type="non-terminal residue" evidence="1">
    <location>
        <position position="1"/>
    </location>
</feature>
<organism evidence="1 2">
    <name type="scientific">Cetraspora pellucida</name>
    <dbReference type="NCBI Taxonomy" id="1433469"/>
    <lineage>
        <taxon>Eukaryota</taxon>
        <taxon>Fungi</taxon>
        <taxon>Fungi incertae sedis</taxon>
        <taxon>Mucoromycota</taxon>
        <taxon>Glomeromycotina</taxon>
        <taxon>Glomeromycetes</taxon>
        <taxon>Diversisporales</taxon>
        <taxon>Gigasporaceae</taxon>
        <taxon>Cetraspora</taxon>
    </lineage>
</organism>
<proteinExistence type="predicted"/>
<dbReference type="EMBL" id="CAJVPW010021694">
    <property type="protein sequence ID" value="CAG8694441.1"/>
    <property type="molecule type" value="Genomic_DNA"/>
</dbReference>